<feature type="domain" description="VWFA" evidence="3">
    <location>
        <begin position="22"/>
        <end position="200"/>
    </location>
</feature>
<gene>
    <name evidence="4" type="ORF">L596_028059</name>
</gene>
<evidence type="ECO:0000313" key="4">
    <source>
        <dbReference type="EMBL" id="TKR60877.1"/>
    </source>
</evidence>
<protein>
    <recommendedName>
        <fullName evidence="3">VWFA domain-containing protein</fullName>
    </recommendedName>
</protein>
<reference evidence="4 5" key="2">
    <citation type="journal article" date="2019" name="G3 (Bethesda)">
        <title>Hybrid Assembly of the Genome of the Entomopathogenic Nematode Steinernema carpocapsae Identifies the X-Chromosome.</title>
        <authorList>
            <person name="Serra L."/>
            <person name="Macchietto M."/>
            <person name="Macias-Munoz A."/>
            <person name="McGill C.J."/>
            <person name="Rodriguez I.M."/>
            <person name="Rodriguez B."/>
            <person name="Murad R."/>
            <person name="Mortazavi A."/>
        </authorList>
    </citation>
    <scope>NUCLEOTIDE SEQUENCE [LARGE SCALE GENOMIC DNA]</scope>
    <source>
        <strain evidence="4 5">ALL</strain>
    </source>
</reference>
<dbReference type="SMART" id="SM00327">
    <property type="entry name" value="VWA"/>
    <property type="match status" value="2"/>
</dbReference>
<dbReference type="AlphaFoldDB" id="A0A4U5LXD3"/>
<evidence type="ECO:0000256" key="2">
    <source>
        <dbReference type="SAM" id="SignalP"/>
    </source>
</evidence>
<dbReference type="CDD" id="cd00198">
    <property type="entry name" value="vWFA"/>
    <property type="match status" value="1"/>
</dbReference>
<dbReference type="OrthoDB" id="10256829at2759"/>
<accession>A0A4U5LXD3</accession>
<dbReference type="InterPro" id="IPR002035">
    <property type="entry name" value="VWF_A"/>
</dbReference>
<reference evidence="4 5" key="1">
    <citation type="journal article" date="2015" name="Genome Biol.">
        <title>Comparative genomics of Steinernema reveals deeply conserved gene regulatory networks.</title>
        <authorList>
            <person name="Dillman A.R."/>
            <person name="Macchietto M."/>
            <person name="Porter C.F."/>
            <person name="Rogers A."/>
            <person name="Williams B."/>
            <person name="Antoshechkin I."/>
            <person name="Lee M.M."/>
            <person name="Goodwin Z."/>
            <person name="Lu X."/>
            <person name="Lewis E.E."/>
            <person name="Goodrich-Blair H."/>
            <person name="Stock S.P."/>
            <person name="Adams B.J."/>
            <person name="Sternberg P.W."/>
            <person name="Mortazavi A."/>
        </authorList>
    </citation>
    <scope>NUCLEOTIDE SEQUENCE [LARGE SCALE GENOMIC DNA]</scope>
    <source>
        <strain evidence="4 5">ALL</strain>
    </source>
</reference>
<dbReference type="InterPro" id="IPR050525">
    <property type="entry name" value="ECM_Assembly_Org"/>
</dbReference>
<keyword evidence="5" id="KW-1185">Reference proteome</keyword>
<proteinExistence type="predicted"/>
<feature type="signal peptide" evidence="2">
    <location>
        <begin position="1"/>
        <end position="19"/>
    </location>
</feature>
<feature type="region of interest" description="Disordered" evidence="1">
    <location>
        <begin position="306"/>
        <end position="325"/>
    </location>
</feature>
<dbReference type="SUPFAM" id="SSF53300">
    <property type="entry name" value="vWA-like"/>
    <property type="match status" value="2"/>
</dbReference>
<dbReference type="InterPro" id="IPR036465">
    <property type="entry name" value="vWFA_dom_sf"/>
</dbReference>
<dbReference type="EMBL" id="AZBU02000011">
    <property type="protein sequence ID" value="TKR60877.1"/>
    <property type="molecule type" value="Genomic_DNA"/>
</dbReference>
<dbReference type="STRING" id="34508.A0A4U5LXD3"/>
<feature type="domain" description="VWFA" evidence="3">
    <location>
        <begin position="333"/>
        <end position="508"/>
    </location>
</feature>
<dbReference type="PANTHER" id="PTHR24020">
    <property type="entry name" value="COLLAGEN ALPHA"/>
    <property type="match status" value="1"/>
</dbReference>
<feature type="compositionally biased region" description="Polar residues" evidence="1">
    <location>
        <begin position="223"/>
        <end position="232"/>
    </location>
</feature>
<keyword evidence="2" id="KW-0732">Signal</keyword>
<dbReference type="Pfam" id="PF00092">
    <property type="entry name" value="VWA"/>
    <property type="match status" value="2"/>
</dbReference>
<evidence type="ECO:0000313" key="5">
    <source>
        <dbReference type="Proteomes" id="UP000298663"/>
    </source>
</evidence>
<dbReference type="PRINTS" id="PR00453">
    <property type="entry name" value="VWFADOMAIN"/>
</dbReference>
<sequence>MKAPLSALVFLLLPFAALACTDFVFLVDGSSASFESSVDLAVGLISNLDISSRGQHLSVVEYGAKPSKTLKWPQFLFKHIKSTPQSISVLRRLPVLDGPSDAGHVLEILNNEILPQRQSPDVPVVVIHLSDGLFNKSDYSRISELATSASREPNVYLYPIATSKEFDVKSLTALAAGNRNRVIAAGDVHSKALNTLRQFFKCDLAKHEENLRRKPKLSGIQDAATTKTTQAPVTKKDDGKRATESLKENGNEKNGEKNKQGPKDVESQKEKQGQRQNLKEKKTELVKKSTLPKDSLKNRFYFSSTSTTTTKKTTTTTTTTPKPFTGKPGCQSDVVILLDLSGGARDKHDNYLQFSSDLVKAFKIGPFDTQVAIVRYSGPGRTESQFHLNKHAERSSMTDEIASIQPMGGTTRTGEALLFAAEEFSEKLGARPKSERSIVVFTDGYSQDDPSDAARTVQRKGIHVYAVAVENDEVPPNTEQLLTIASDKQSFFFSKEFSHLKDKLVRRNC</sequence>
<organism evidence="4 5">
    <name type="scientific">Steinernema carpocapsae</name>
    <name type="common">Entomopathogenic nematode</name>
    <dbReference type="NCBI Taxonomy" id="34508"/>
    <lineage>
        <taxon>Eukaryota</taxon>
        <taxon>Metazoa</taxon>
        <taxon>Ecdysozoa</taxon>
        <taxon>Nematoda</taxon>
        <taxon>Chromadorea</taxon>
        <taxon>Rhabditida</taxon>
        <taxon>Tylenchina</taxon>
        <taxon>Panagrolaimomorpha</taxon>
        <taxon>Strongyloidoidea</taxon>
        <taxon>Steinernematidae</taxon>
        <taxon>Steinernema</taxon>
    </lineage>
</organism>
<feature type="chain" id="PRO_5020822344" description="VWFA domain-containing protein" evidence="2">
    <location>
        <begin position="20"/>
        <end position="509"/>
    </location>
</feature>
<dbReference type="PANTHER" id="PTHR24020:SF84">
    <property type="entry name" value="VWFA DOMAIN-CONTAINING PROTEIN"/>
    <property type="match status" value="1"/>
</dbReference>
<dbReference type="PROSITE" id="PS51257">
    <property type="entry name" value="PROKAR_LIPOPROTEIN"/>
    <property type="match status" value="1"/>
</dbReference>
<name>A0A4U5LXD3_STECR</name>
<feature type="region of interest" description="Disordered" evidence="1">
    <location>
        <begin position="213"/>
        <end position="290"/>
    </location>
</feature>
<dbReference type="PROSITE" id="PS50234">
    <property type="entry name" value="VWFA"/>
    <property type="match status" value="2"/>
</dbReference>
<evidence type="ECO:0000256" key="1">
    <source>
        <dbReference type="SAM" id="MobiDB-lite"/>
    </source>
</evidence>
<evidence type="ECO:0000259" key="3">
    <source>
        <dbReference type="PROSITE" id="PS50234"/>
    </source>
</evidence>
<feature type="compositionally biased region" description="Basic and acidic residues" evidence="1">
    <location>
        <begin position="234"/>
        <end position="287"/>
    </location>
</feature>
<dbReference type="Gene3D" id="3.40.50.410">
    <property type="entry name" value="von Willebrand factor, type A domain"/>
    <property type="match status" value="2"/>
</dbReference>
<dbReference type="Proteomes" id="UP000298663">
    <property type="component" value="Unassembled WGS sequence"/>
</dbReference>
<comment type="caution">
    <text evidence="4">The sequence shown here is derived from an EMBL/GenBank/DDBJ whole genome shotgun (WGS) entry which is preliminary data.</text>
</comment>